<sequence>YCGCVNPGIQILPFHLLFFSDRPGIIEETFVTYHRHWNGIDMYSNLYEFENYQRVDARTKNDIAVIYVEDDAPDQMEHHMAKVPGAPWLVALVQAIEGVGFRCVSGINPSEVLFFAANNG</sequence>
<accession>A0A433QAR2</accession>
<name>A0A433QAR2_9FUNG</name>
<dbReference type="Proteomes" id="UP000274822">
    <property type="component" value="Unassembled WGS sequence"/>
</dbReference>
<feature type="non-terminal residue" evidence="1">
    <location>
        <position position="1"/>
    </location>
</feature>
<evidence type="ECO:0000313" key="2">
    <source>
        <dbReference type="Proteomes" id="UP000274822"/>
    </source>
</evidence>
<protein>
    <submittedName>
        <fullName evidence="1">Uncharacterized protein</fullName>
    </submittedName>
</protein>
<comment type="caution">
    <text evidence="1">The sequence shown here is derived from an EMBL/GenBank/DDBJ whole genome shotgun (WGS) entry which is preliminary data.</text>
</comment>
<evidence type="ECO:0000313" key="1">
    <source>
        <dbReference type="EMBL" id="RUS26814.1"/>
    </source>
</evidence>
<keyword evidence="2" id="KW-1185">Reference proteome</keyword>
<proteinExistence type="predicted"/>
<dbReference type="AlphaFoldDB" id="A0A433QAR2"/>
<gene>
    <name evidence="1" type="ORF">BC938DRAFT_484088</name>
</gene>
<reference evidence="1 2" key="1">
    <citation type="journal article" date="2018" name="New Phytol.">
        <title>Phylogenomics of Endogonaceae and evolution of mycorrhizas within Mucoromycota.</title>
        <authorList>
            <person name="Chang Y."/>
            <person name="Desiro A."/>
            <person name="Na H."/>
            <person name="Sandor L."/>
            <person name="Lipzen A."/>
            <person name="Clum A."/>
            <person name="Barry K."/>
            <person name="Grigoriev I.V."/>
            <person name="Martin F.M."/>
            <person name="Stajich J.E."/>
            <person name="Smith M.E."/>
            <person name="Bonito G."/>
            <person name="Spatafora J.W."/>
        </authorList>
    </citation>
    <scope>NUCLEOTIDE SEQUENCE [LARGE SCALE GENOMIC DNA]</scope>
    <source>
        <strain evidence="1 2">AD002</strain>
    </source>
</reference>
<dbReference type="EMBL" id="RBNJ01009607">
    <property type="protein sequence ID" value="RUS26814.1"/>
    <property type="molecule type" value="Genomic_DNA"/>
</dbReference>
<organism evidence="1 2">
    <name type="scientific">Jimgerdemannia flammicorona</name>
    <dbReference type="NCBI Taxonomy" id="994334"/>
    <lineage>
        <taxon>Eukaryota</taxon>
        <taxon>Fungi</taxon>
        <taxon>Fungi incertae sedis</taxon>
        <taxon>Mucoromycota</taxon>
        <taxon>Mucoromycotina</taxon>
        <taxon>Endogonomycetes</taxon>
        <taxon>Endogonales</taxon>
        <taxon>Endogonaceae</taxon>
        <taxon>Jimgerdemannia</taxon>
    </lineage>
</organism>